<keyword evidence="3" id="KW-1185">Reference proteome</keyword>
<sequence>MTSPLYNTTYTLHRLSPLNSFPPISPDSPPAPGSSEDPKLHTRSLLSLLRGDILRNVRIDDQSDTTLTRAGRPKSVTWKPFSHNDEDTPRGVVIEFIYENITYTSFLLSPPPGRKMTPSGPTTLLPLLLTRLPKLLREILINYLSTTFDTLALPLPLDSETLKSLLESWLETTMAAGGTGGRTSIQLVFSPPPPAGTSLKAITVTVERADIEGFYRRGLKLLATGVGVNGAFFEGLGWYMRGNMGIEVDALRLLKIACGGFVVGGGVGGGAGKLKVFENGEEGAGMDVVMGVVEACLVGLDGLDGK</sequence>
<dbReference type="Proteomes" id="UP000277580">
    <property type="component" value="Unassembled WGS sequence"/>
</dbReference>
<protein>
    <recommendedName>
        <fullName evidence="4">Kinetochore complex Sim4 subunit Fta1-domain-containing protein</fullName>
    </recommendedName>
</protein>
<dbReference type="Pfam" id="PF13092">
    <property type="entry name" value="CENP-L"/>
    <property type="match status" value="1"/>
</dbReference>
<dbReference type="AlphaFoldDB" id="A0A3N4KQP6"/>
<evidence type="ECO:0000313" key="2">
    <source>
        <dbReference type="EMBL" id="RPB11808.1"/>
    </source>
</evidence>
<dbReference type="InterPro" id="IPR025204">
    <property type="entry name" value="CENP-L"/>
</dbReference>
<proteinExistence type="predicted"/>
<accession>A0A3N4KQP6</accession>
<evidence type="ECO:0000313" key="3">
    <source>
        <dbReference type="Proteomes" id="UP000277580"/>
    </source>
</evidence>
<feature type="compositionally biased region" description="Pro residues" evidence="1">
    <location>
        <begin position="23"/>
        <end position="32"/>
    </location>
</feature>
<name>A0A3N4KQP6_9PEZI</name>
<evidence type="ECO:0008006" key="4">
    <source>
        <dbReference type="Google" id="ProtNLM"/>
    </source>
</evidence>
<organism evidence="2 3">
    <name type="scientific">Morchella conica CCBAS932</name>
    <dbReference type="NCBI Taxonomy" id="1392247"/>
    <lineage>
        <taxon>Eukaryota</taxon>
        <taxon>Fungi</taxon>
        <taxon>Dikarya</taxon>
        <taxon>Ascomycota</taxon>
        <taxon>Pezizomycotina</taxon>
        <taxon>Pezizomycetes</taxon>
        <taxon>Pezizales</taxon>
        <taxon>Morchellaceae</taxon>
        <taxon>Morchella</taxon>
    </lineage>
</organism>
<reference evidence="2 3" key="1">
    <citation type="journal article" date="2018" name="Nat. Ecol. Evol.">
        <title>Pezizomycetes genomes reveal the molecular basis of ectomycorrhizal truffle lifestyle.</title>
        <authorList>
            <person name="Murat C."/>
            <person name="Payen T."/>
            <person name="Noel B."/>
            <person name="Kuo A."/>
            <person name="Morin E."/>
            <person name="Chen J."/>
            <person name="Kohler A."/>
            <person name="Krizsan K."/>
            <person name="Balestrini R."/>
            <person name="Da Silva C."/>
            <person name="Montanini B."/>
            <person name="Hainaut M."/>
            <person name="Levati E."/>
            <person name="Barry K.W."/>
            <person name="Belfiori B."/>
            <person name="Cichocki N."/>
            <person name="Clum A."/>
            <person name="Dockter R.B."/>
            <person name="Fauchery L."/>
            <person name="Guy J."/>
            <person name="Iotti M."/>
            <person name="Le Tacon F."/>
            <person name="Lindquist E.A."/>
            <person name="Lipzen A."/>
            <person name="Malagnac F."/>
            <person name="Mello A."/>
            <person name="Molinier V."/>
            <person name="Miyauchi S."/>
            <person name="Poulain J."/>
            <person name="Riccioni C."/>
            <person name="Rubini A."/>
            <person name="Sitrit Y."/>
            <person name="Splivallo R."/>
            <person name="Traeger S."/>
            <person name="Wang M."/>
            <person name="Zifcakova L."/>
            <person name="Wipf D."/>
            <person name="Zambonelli A."/>
            <person name="Paolocci F."/>
            <person name="Nowrousian M."/>
            <person name="Ottonello S."/>
            <person name="Baldrian P."/>
            <person name="Spatafora J.W."/>
            <person name="Henrissat B."/>
            <person name="Nagy L.G."/>
            <person name="Aury J.M."/>
            <person name="Wincker P."/>
            <person name="Grigoriev I.V."/>
            <person name="Bonfante P."/>
            <person name="Martin F.M."/>
        </authorList>
    </citation>
    <scope>NUCLEOTIDE SEQUENCE [LARGE SCALE GENOMIC DNA]</scope>
    <source>
        <strain evidence="2 3">CCBAS932</strain>
    </source>
</reference>
<dbReference type="EMBL" id="ML119133">
    <property type="protein sequence ID" value="RPB11808.1"/>
    <property type="molecule type" value="Genomic_DNA"/>
</dbReference>
<dbReference type="OrthoDB" id="8864979at2759"/>
<feature type="region of interest" description="Disordered" evidence="1">
    <location>
        <begin position="17"/>
        <end position="41"/>
    </location>
</feature>
<gene>
    <name evidence="2" type="ORF">P167DRAFT_536464</name>
</gene>
<evidence type="ECO:0000256" key="1">
    <source>
        <dbReference type="SAM" id="MobiDB-lite"/>
    </source>
</evidence>
<dbReference type="InParanoid" id="A0A3N4KQP6"/>